<name>A0ABR6W0F8_9BACT</name>
<protein>
    <submittedName>
        <fullName evidence="1">Uncharacterized protein</fullName>
    </submittedName>
</protein>
<reference evidence="1 2" key="1">
    <citation type="submission" date="2019-06" db="EMBL/GenBank/DDBJ databases">
        <title>Spirosoma utsteinense sp. nov. isolated from Antarctic ice-free soils.</title>
        <authorList>
            <person name="Tahon G."/>
        </authorList>
    </citation>
    <scope>NUCLEOTIDE SEQUENCE [LARGE SCALE GENOMIC DNA]</scope>
    <source>
        <strain evidence="1 2">LMG 31447</strain>
    </source>
</reference>
<evidence type="ECO:0000313" key="2">
    <source>
        <dbReference type="Proteomes" id="UP000700732"/>
    </source>
</evidence>
<dbReference type="Proteomes" id="UP000700732">
    <property type="component" value="Unassembled WGS sequence"/>
</dbReference>
<organism evidence="1 2">
    <name type="scientific">Spirosoma utsteinense</name>
    <dbReference type="NCBI Taxonomy" id="2585773"/>
    <lineage>
        <taxon>Bacteria</taxon>
        <taxon>Pseudomonadati</taxon>
        <taxon>Bacteroidota</taxon>
        <taxon>Cytophagia</taxon>
        <taxon>Cytophagales</taxon>
        <taxon>Cytophagaceae</taxon>
        <taxon>Spirosoma</taxon>
    </lineage>
</organism>
<evidence type="ECO:0000313" key="1">
    <source>
        <dbReference type="EMBL" id="MBC3789993.1"/>
    </source>
</evidence>
<dbReference type="EMBL" id="VFIA01000002">
    <property type="protein sequence ID" value="MBC3789993.1"/>
    <property type="molecule type" value="Genomic_DNA"/>
</dbReference>
<gene>
    <name evidence="1" type="ORF">FH603_477</name>
</gene>
<proteinExistence type="predicted"/>
<sequence length="35" mass="3889">MRWLSHFFQLLTRTCLAGSHQEAVGQRIATATNSG</sequence>
<comment type="caution">
    <text evidence="1">The sequence shown here is derived from an EMBL/GenBank/DDBJ whole genome shotgun (WGS) entry which is preliminary data.</text>
</comment>
<accession>A0ABR6W0F8</accession>
<keyword evidence="2" id="KW-1185">Reference proteome</keyword>